<keyword evidence="4" id="KW-0521">NADP</keyword>
<keyword evidence="5" id="KW-0560">Oxidoreductase</keyword>
<name>A0AAN6N407_9PEZI</name>
<comment type="similarity">
    <text evidence="1">Belongs to the FMO family.</text>
</comment>
<keyword evidence="8" id="KW-1185">Reference proteome</keyword>
<keyword evidence="6" id="KW-0812">Transmembrane</keyword>
<organism evidence="7 8">
    <name type="scientific">Diplogelasinospora grovesii</name>
    <dbReference type="NCBI Taxonomy" id="303347"/>
    <lineage>
        <taxon>Eukaryota</taxon>
        <taxon>Fungi</taxon>
        <taxon>Dikarya</taxon>
        <taxon>Ascomycota</taxon>
        <taxon>Pezizomycotina</taxon>
        <taxon>Sordariomycetes</taxon>
        <taxon>Sordariomycetidae</taxon>
        <taxon>Sordariales</taxon>
        <taxon>Diplogelasinosporaceae</taxon>
        <taxon>Diplogelasinospora</taxon>
    </lineage>
</organism>
<dbReference type="GO" id="GO:0050660">
    <property type="term" value="F:flavin adenine dinucleotide binding"/>
    <property type="evidence" value="ECO:0007669"/>
    <property type="project" value="InterPro"/>
</dbReference>
<keyword evidence="6" id="KW-0472">Membrane</keyword>
<dbReference type="PIRSF" id="PIRSF000332">
    <property type="entry name" value="FMO"/>
    <property type="match status" value="1"/>
</dbReference>
<proteinExistence type="inferred from homology"/>
<evidence type="ECO:0000256" key="6">
    <source>
        <dbReference type="SAM" id="Phobius"/>
    </source>
</evidence>
<evidence type="ECO:0000256" key="5">
    <source>
        <dbReference type="ARBA" id="ARBA00023002"/>
    </source>
</evidence>
<dbReference type="Gene3D" id="3.50.50.60">
    <property type="entry name" value="FAD/NAD(P)-binding domain"/>
    <property type="match status" value="1"/>
</dbReference>
<dbReference type="InterPro" id="IPR036188">
    <property type="entry name" value="FAD/NAD-bd_sf"/>
</dbReference>
<evidence type="ECO:0000256" key="4">
    <source>
        <dbReference type="ARBA" id="ARBA00022857"/>
    </source>
</evidence>
<dbReference type="InterPro" id="IPR000960">
    <property type="entry name" value="Flavin_mOase"/>
</dbReference>
<dbReference type="Pfam" id="PF00743">
    <property type="entry name" value="FMO-like"/>
    <property type="match status" value="1"/>
</dbReference>
<dbReference type="GO" id="GO:0050661">
    <property type="term" value="F:NADP binding"/>
    <property type="evidence" value="ECO:0007669"/>
    <property type="project" value="InterPro"/>
</dbReference>
<keyword evidence="2" id="KW-0285">Flavoprotein</keyword>
<comment type="caution">
    <text evidence="7">The sequence shown here is derived from an EMBL/GenBank/DDBJ whole genome shotgun (WGS) entry which is preliminary data.</text>
</comment>
<reference evidence="8" key="1">
    <citation type="journal article" date="2023" name="Mol. Phylogenet. Evol.">
        <title>Genome-scale phylogeny and comparative genomics of the fungal order Sordariales.</title>
        <authorList>
            <person name="Hensen N."/>
            <person name="Bonometti L."/>
            <person name="Westerberg I."/>
            <person name="Brannstrom I.O."/>
            <person name="Guillou S."/>
            <person name="Cros-Aarteil S."/>
            <person name="Calhoun S."/>
            <person name="Haridas S."/>
            <person name="Kuo A."/>
            <person name="Mondo S."/>
            <person name="Pangilinan J."/>
            <person name="Riley R."/>
            <person name="LaButti K."/>
            <person name="Andreopoulos B."/>
            <person name="Lipzen A."/>
            <person name="Chen C."/>
            <person name="Yan M."/>
            <person name="Daum C."/>
            <person name="Ng V."/>
            <person name="Clum A."/>
            <person name="Steindorff A."/>
            <person name="Ohm R.A."/>
            <person name="Martin F."/>
            <person name="Silar P."/>
            <person name="Natvig D.O."/>
            <person name="Lalanne C."/>
            <person name="Gautier V."/>
            <person name="Ament-Velasquez S.L."/>
            <person name="Kruys A."/>
            <person name="Hutchinson M.I."/>
            <person name="Powell A.J."/>
            <person name="Barry K."/>
            <person name="Miller A.N."/>
            <person name="Grigoriev I.V."/>
            <person name="Debuchy R."/>
            <person name="Gladieux P."/>
            <person name="Hiltunen Thoren M."/>
            <person name="Johannesson H."/>
        </authorList>
    </citation>
    <scope>NUCLEOTIDE SEQUENCE [LARGE SCALE GENOMIC DNA]</scope>
    <source>
        <strain evidence="8">CBS 340.73</strain>
    </source>
</reference>
<feature type="transmembrane region" description="Helical" evidence="6">
    <location>
        <begin position="571"/>
        <end position="592"/>
    </location>
</feature>
<dbReference type="SUPFAM" id="SSF51905">
    <property type="entry name" value="FAD/NAD(P)-binding domain"/>
    <property type="match status" value="1"/>
</dbReference>
<keyword evidence="3" id="KW-0274">FAD</keyword>
<sequence>MRVAVIGAGPSGLVTLKYLVTAHQFLGTVPIEAMLFESESEIGGTFYARTYEDAELVSSKQLTAFSDFRPRDDDPDFLGAKRYLEYLHDYCTHFKLWPHMHLSTKVQSVTRDEFGKHTVTYFVKATGEQLRWQCDAVAVCSGLHVTPNIPRIPGIESVPVRMHSSEFKKREQFGVGKTVMVLGSGETGADVAYLAVTSPTKRVLMCHRSGFHFAPKRNLNPVILPILGGKPNGKLTVPLDNARASLFDTAYVHPILRNHAALWTFYDVYVKSILWLNTGTPGGLDQIVGEPSPEKNHVSKIFFNKSSNAGPYISYPYRKNAKRSFIDRIRSSIIQAPIKDTGGKQIDLAPWPDSVDADGVVRFCNNQRKEYERIKDDKIKPDIVVYCTGYRQEFSFFNKAVQPGRSYPCAVDADVRSVWKRDDPTVGFIGFLRPSLGAIPPLSEMQAQLWILNLMAPERIPRPLLPQDEPHYRLHHAKGSRIHYGIDHESYIYQLGLDMDSAMGITEVLWLGLSRWSSGYGWRLPIVWALGANYNTKFRMRGPWRWDGAEDVMETEFWEVIQRRRWFFDHFLLSILPMAIFGPLSVAVWMYATLSSLVFGVEPQHRAPKPMAKMLHYDEEM</sequence>
<evidence type="ECO:0000256" key="1">
    <source>
        <dbReference type="ARBA" id="ARBA00009183"/>
    </source>
</evidence>
<evidence type="ECO:0008006" key="9">
    <source>
        <dbReference type="Google" id="ProtNLM"/>
    </source>
</evidence>
<dbReference type="PRINTS" id="PR00370">
    <property type="entry name" value="FMOXYGENASE"/>
</dbReference>
<dbReference type="Proteomes" id="UP001303473">
    <property type="component" value="Unassembled WGS sequence"/>
</dbReference>
<dbReference type="PANTHER" id="PTHR23023">
    <property type="entry name" value="DIMETHYLANILINE MONOOXYGENASE"/>
    <property type="match status" value="1"/>
</dbReference>
<dbReference type="GO" id="GO:0004499">
    <property type="term" value="F:N,N-dimethylaniline monooxygenase activity"/>
    <property type="evidence" value="ECO:0007669"/>
    <property type="project" value="InterPro"/>
</dbReference>
<keyword evidence="6" id="KW-1133">Transmembrane helix</keyword>
<dbReference type="InterPro" id="IPR050346">
    <property type="entry name" value="FMO-like"/>
</dbReference>
<protein>
    <recommendedName>
        <fullName evidence="9">Dimethylaniline monooxygenase</fullName>
    </recommendedName>
</protein>
<gene>
    <name evidence="7" type="ORF">QBC46DRAFT_171280</name>
</gene>
<evidence type="ECO:0000313" key="7">
    <source>
        <dbReference type="EMBL" id="KAK3937979.1"/>
    </source>
</evidence>
<dbReference type="InterPro" id="IPR020946">
    <property type="entry name" value="Flavin_mOase-like"/>
</dbReference>
<evidence type="ECO:0000256" key="2">
    <source>
        <dbReference type="ARBA" id="ARBA00022630"/>
    </source>
</evidence>
<accession>A0AAN6N407</accession>
<dbReference type="EMBL" id="MU853840">
    <property type="protein sequence ID" value="KAK3937979.1"/>
    <property type="molecule type" value="Genomic_DNA"/>
</dbReference>
<evidence type="ECO:0000313" key="8">
    <source>
        <dbReference type="Proteomes" id="UP001303473"/>
    </source>
</evidence>
<evidence type="ECO:0000256" key="3">
    <source>
        <dbReference type="ARBA" id="ARBA00022827"/>
    </source>
</evidence>
<dbReference type="AlphaFoldDB" id="A0AAN6N407"/>